<accession>A0ABY1I4W5</accession>
<protein>
    <submittedName>
        <fullName evidence="3">Uncharacterized protein</fullName>
    </submittedName>
</protein>
<evidence type="ECO:0000256" key="1">
    <source>
        <dbReference type="SAM" id="MobiDB-lite"/>
    </source>
</evidence>
<organism evidence="3 4">
    <name type="scientific">Actinomyces denticolens</name>
    <dbReference type="NCBI Taxonomy" id="52767"/>
    <lineage>
        <taxon>Bacteria</taxon>
        <taxon>Bacillati</taxon>
        <taxon>Actinomycetota</taxon>
        <taxon>Actinomycetes</taxon>
        <taxon>Actinomycetales</taxon>
        <taxon>Actinomycetaceae</taxon>
        <taxon>Actinomyces</taxon>
    </lineage>
</organism>
<dbReference type="RefSeq" id="WP_073451813.1">
    <property type="nucleotide sequence ID" value="NZ_FQYL01000003.1"/>
</dbReference>
<proteinExistence type="predicted"/>
<keyword evidence="4" id="KW-1185">Reference proteome</keyword>
<comment type="caution">
    <text evidence="3">The sequence shown here is derived from an EMBL/GenBank/DDBJ whole genome shotgun (WGS) entry which is preliminary data.</text>
</comment>
<evidence type="ECO:0000313" key="3">
    <source>
        <dbReference type="EMBL" id="SHI60672.1"/>
    </source>
</evidence>
<feature type="transmembrane region" description="Helical" evidence="2">
    <location>
        <begin position="165"/>
        <end position="187"/>
    </location>
</feature>
<dbReference type="EMBL" id="FQYL01000003">
    <property type="protein sequence ID" value="SHI60672.1"/>
    <property type="molecule type" value="Genomic_DNA"/>
</dbReference>
<keyword evidence="2" id="KW-0812">Transmembrane</keyword>
<dbReference type="Proteomes" id="UP000184390">
    <property type="component" value="Unassembled WGS sequence"/>
</dbReference>
<feature type="transmembrane region" description="Helical" evidence="2">
    <location>
        <begin position="375"/>
        <end position="399"/>
    </location>
</feature>
<gene>
    <name evidence="3" type="ORF">SAMN05216246_103122</name>
</gene>
<evidence type="ECO:0000313" key="4">
    <source>
        <dbReference type="Proteomes" id="UP000184390"/>
    </source>
</evidence>
<feature type="transmembrane region" description="Helical" evidence="2">
    <location>
        <begin position="419"/>
        <end position="440"/>
    </location>
</feature>
<reference evidence="3 4" key="1">
    <citation type="submission" date="2016-11" db="EMBL/GenBank/DDBJ databases">
        <authorList>
            <person name="Varghese N."/>
            <person name="Submissions S."/>
        </authorList>
    </citation>
    <scope>NUCLEOTIDE SEQUENCE [LARGE SCALE GENOMIC DNA]</scope>
    <source>
        <strain evidence="3 4">PA</strain>
    </source>
</reference>
<sequence length="470" mass="49762">MSAPEYPLPSITGKPVPAWRLPTVTVEDHTTPHGVIVSVTQRVPARVAEVRARTDWDDNGHRSTRVTRRYESGLGSPGALPLVPERFTVLAPGGNAQAIHSAVDQARSAFQPRGYRSTQAMTPGTVNALLSACFALVFCGMGAGMLGALIKVAHPAPATPGPFKAVIVVIGAGFLLFLLVGLGVLTASARRLWLLRTPPWVAEDQWLALRQALATATGSDPASSRPVDVEAGMTRDLLMYPAGTRLERGTTADGRMGPAWPDAGDITRMRRSAMGRAIGGGLAVCLFGAVFSLMAGLILGAMGNTVLPLQIAILCFAVGFLLMLVKDTDRVILAHPRVMPTQGDPRELRIEEVDLESLRGWCEARHREDLWGIPALSSLAGFGAGILYSVLGSFLGLPLFTMRGFREEPTSAELARTSLIGIGVIGGTIVLTAIIGVIVTRRKHASRRARAEELMTSSPGAPALGPGAQT</sequence>
<feature type="region of interest" description="Disordered" evidence="1">
    <location>
        <begin position="449"/>
        <end position="470"/>
    </location>
</feature>
<feature type="transmembrane region" description="Helical" evidence="2">
    <location>
        <begin position="307"/>
        <end position="325"/>
    </location>
</feature>
<feature type="transmembrane region" description="Helical" evidence="2">
    <location>
        <begin position="277"/>
        <end position="301"/>
    </location>
</feature>
<keyword evidence="2" id="KW-1133">Transmembrane helix</keyword>
<feature type="transmembrane region" description="Helical" evidence="2">
    <location>
        <begin position="126"/>
        <end position="153"/>
    </location>
</feature>
<evidence type="ECO:0000256" key="2">
    <source>
        <dbReference type="SAM" id="Phobius"/>
    </source>
</evidence>
<name>A0ABY1I4W5_9ACTO</name>
<keyword evidence="2" id="KW-0472">Membrane</keyword>